<dbReference type="InterPro" id="IPR053175">
    <property type="entry name" value="DHMBA_Reg_Transcription_Factor"/>
</dbReference>
<dbReference type="OrthoDB" id="5429770at2759"/>
<dbReference type="PANTHER" id="PTHR38791">
    <property type="entry name" value="ZN(II)2CYS6 TRANSCRIPTION FACTOR (EUROFUNG)-RELATED-RELATED"/>
    <property type="match status" value="1"/>
</dbReference>
<dbReference type="STRING" id="1664694.A0A0N1I0I5"/>
<dbReference type="Proteomes" id="UP000038010">
    <property type="component" value="Unassembled WGS sequence"/>
</dbReference>
<comment type="caution">
    <text evidence="1">The sequence shown here is derived from an EMBL/GenBank/DDBJ whole genome shotgun (WGS) entry which is preliminary data.</text>
</comment>
<dbReference type="EMBL" id="LFJN01000002">
    <property type="protein sequence ID" value="KPI45016.1"/>
    <property type="molecule type" value="Genomic_DNA"/>
</dbReference>
<dbReference type="PANTHER" id="PTHR38791:SF5">
    <property type="entry name" value="TRANSCRIPTION FACTOR DBAG-RELATED"/>
    <property type="match status" value="1"/>
</dbReference>
<evidence type="ECO:0000313" key="2">
    <source>
        <dbReference type="Proteomes" id="UP000038010"/>
    </source>
</evidence>
<name>A0A0N1I0I5_9EURO</name>
<protein>
    <submittedName>
        <fullName evidence="1">Uncharacterized protein</fullName>
    </submittedName>
</protein>
<gene>
    <name evidence="1" type="ORF">AB675_2615</name>
</gene>
<keyword evidence="2" id="KW-1185">Reference proteome</keyword>
<reference evidence="1 2" key="1">
    <citation type="submission" date="2015-06" db="EMBL/GenBank/DDBJ databases">
        <title>Draft genome of the ant-associated black yeast Phialophora attae CBS 131958.</title>
        <authorList>
            <person name="Moreno L.F."/>
            <person name="Stielow B.J."/>
            <person name="de Hoog S."/>
            <person name="Vicente V.A."/>
            <person name="Weiss V.A."/>
            <person name="de Vries M."/>
            <person name="Cruz L.M."/>
            <person name="Souza E.M."/>
        </authorList>
    </citation>
    <scope>NUCLEOTIDE SEQUENCE [LARGE SCALE GENOMIC DNA]</scope>
    <source>
        <strain evidence="1 2">CBS 131958</strain>
    </source>
</reference>
<proteinExistence type="predicted"/>
<sequence length="402" mass="44514">MHSALRPGHDFYFNTYAPKVRSCGIVANERYYAWLQAACFDPLSDSAVADAIEAVGLAGLGNVSKAPQISCQAYDVYCRARKKLDALLEDPDKRPEDETLLVLITLCFFQTVYFETWQSHNAWAELVWKGVELIDIRGSQQFKDEIGGILYAQIRAPILCLCVQHGYPVPPALVSATYTFENGAIRQEWLKSEYASPASMSVISFQLVNLGAAIRQGQFTDTSGIRDRAMAIDRDLQAWASVLPAHWKWFQLPPRINGEIDYDSSQFQYAGNTWLAEIQNTYRSLRIVALRLVGHDKESRSDGEVLAAIRDLSDEICCSVAVFDNVSRALSVLRPLMVVFLAESNPLATRRYAAQALLRVGGRLGVKNATDVAELVLGCLGGESSGGLERLDYDTVPIAATF</sequence>
<accession>A0A0N1I0I5</accession>
<dbReference type="VEuPathDB" id="FungiDB:AB675_2615"/>
<dbReference type="AlphaFoldDB" id="A0A0N1I0I5"/>
<dbReference type="GeneID" id="28734482"/>
<dbReference type="RefSeq" id="XP_018004979.1">
    <property type="nucleotide sequence ID" value="XM_018142602.1"/>
</dbReference>
<evidence type="ECO:0000313" key="1">
    <source>
        <dbReference type="EMBL" id="KPI45016.1"/>
    </source>
</evidence>
<organism evidence="1 2">
    <name type="scientific">Cyphellophora attinorum</name>
    <dbReference type="NCBI Taxonomy" id="1664694"/>
    <lineage>
        <taxon>Eukaryota</taxon>
        <taxon>Fungi</taxon>
        <taxon>Dikarya</taxon>
        <taxon>Ascomycota</taxon>
        <taxon>Pezizomycotina</taxon>
        <taxon>Eurotiomycetes</taxon>
        <taxon>Chaetothyriomycetidae</taxon>
        <taxon>Chaetothyriales</taxon>
        <taxon>Cyphellophoraceae</taxon>
        <taxon>Cyphellophora</taxon>
    </lineage>
</organism>